<keyword evidence="2" id="KW-1185">Reference proteome</keyword>
<dbReference type="AlphaFoldDB" id="A0A5E4MLU8"/>
<reference evidence="1 2" key="1">
    <citation type="submission" date="2019-08" db="EMBL/GenBank/DDBJ databases">
        <authorList>
            <person name="Alioto T."/>
            <person name="Alioto T."/>
            <person name="Gomez Garrido J."/>
        </authorList>
    </citation>
    <scope>NUCLEOTIDE SEQUENCE [LARGE SCALE GENOMIC DNA]</scope>
</reference>
<proteinExistence type="predicted"/>
<organism evidence="1 2">
    <name type="scientific">Cinara cedri</name>
    <dbReference type="NCBI Taxonomy" id="506608"/>
    <lineage>
        <taxon>Eukaryota</taxon>
        <taxon>Metazoa</taxon>
        <taxon>Ecdysozoa</taxon>
        <taxon>Arthropoda</taxon>
        <taxon>Hexapoda</taxon>
        <taxon>Insecta</taxon>
        <taxon>Pterygota</taxon>
        <taxon>Neoptera</taxon>
        <taxon>Paraneoptera</taxon>
        <taxon>Hemiptera</taxon>
        <taxon>Sternorrhyncha</taxon>
        <taxon>Aphidomorpha</taxon>
        <taxon>Aphidoidea</taxon>
        <taxon>Aphididae</taxon>
        <taxon>Lachninae</taxon>
        <taxon>Cinara</taxon>
    </lineage>
</organism>
<evidence type="ECO:0000313" key="1">
    <source>
        <dbReference type="EMBL" id="VVC31326.1"/>
    </source>
</evidence>
<dbReference type="Proteomes" id="UP000325440">
    <property type="component" value="Unassembled WGS sequence"/>
</dbReference>
<accession>A0A5E4MLU8</accession>
<gene>
    <name evidence="1" type="ORF">CINCED_3A020437</name>
</gene>
<name>A0A5E4MLU8_9HEMI</name>
<dbReference type="EMBL" id="CABPRJ010000949">
    <property type="protein sequence ID" value="VVC31326.1"/>
    <property type="molecule type" value="Genomic_DNA"/>
</dbReference>
<sequence length="270" mass="30787">MKQIFMKDSFKDQNSEFSLGLCRAFLDSDIPLWKLHNTTFNTFLKKYTEICEGPIYVSIDETTDVDGRYVANVIIGLMHEEKCPKSYLLICEELSKNIQNDLAYIKSNLGFITQSILKLENASFLLDENSEIVENTKSKLGQNKGPIAEKIDKKLKNADSGLDRLNNTNITDEKLISCSDRWANLQHAIKTVEESLQISSNKPKSTGTLLLEFQEQLNMMTKKTSNETEIPVLSKPNYKWIQNAFGIANAFIMDKNIKKSSDSWLNIEPR</sequence>
<evidence type="ECO:0000313" key="2">
    <source>
        <dbReference type="Proteomes" id="UP000325440"/>
    </source>
</evidence>
<protein>
    <submittedName>
        <fullName evidence="1">Uncharacterized protein</fullName>
    </submittedName>
</protein>